<dbReference type="AlphaFoldDB" id="A0A482VU51"/>
<reference evidence="3 4" key="1">
    <citation type="submission" date="2017-03" db="EMBL/GenBank/DDBJ databases">
        <title>Genome of the blue death feigning beetle - Asbolus verrucosus.</title>
        <authorList>
            <person name="Rider S.D."/>
        </authorList>
    </citation>
    <scope>NUCLEOTIDE SEQUENCE [LARGE SCALE GENOMIC DNA]</scope>
    <source>
        <strain evidence="3">Butters</strain>
        <tissue evidence="3">Head and leg muscle</tissue>
    </source>
</reference>
<dbReference type="CDD" id="cd14364">
    <property type="entry name" value="CUE_ASCC2"/>
    <property type="match status" value="1"/>
</dbReference>
<feature type="non-terminal residue" evidence="3">
    <location>
        <position position="736"/>
    </location>
</feature>
<dbReference type="Proteomes" id="UP000292052">
    <property type="component" value="Unassembled WGS sequence"/>
</dbReference>
<dbReference type="PROSITE" id="PS51140">
    <property type="entry name" value="CUE"/>
    <property type="match status" value="1"/>
</dbReference>
<sequence>MEELSEVIKRLDLESFNEDVIEYEHINVFKNPNKLPINQIHLEKVSLELRKDAPVESLKSNDDLESKCFERKTQIIPALFWCLVLFEPKVGISIHSFLLSPILPHQIKDLDEESASVYLAVFSQFRRLYERLTTFQETEDEYMVDSVGLKYLLDKKLLNLPVVITLILLYHETNLKFVNDLVSLYFNEESLFRDKEIEEMLTQDVMTLEMIGGHVCGFEPGAVIVPIAIEEKPPVFNLNWVYSVVSYLLNTISTLHMLLKFYKPATAVALAKGVPYRLSYTYENVFHRLYDYLNERKELEQNPKLSEVVFKEVALGRSEFIDVYNTFISYCLDKTLEFSGDSLRQQEFVEIYLKLMTTALEDEYFICDYHERYDVGTQNEMFSSCTDLYPFSVNVPQSRITDGRFLTDNRDETRTDYILNCITSLRRHSRIWKTLKCELKTLHKAIEKYANSKKIRSAIAQQNGEAQPGPSNNFEFVCPSEDEIEEAIKIVIDMFPHLGDGFVLQCLEAYNYQPTDVISAILEENLPPHIIDIPFDTIRIPPEPKPVQPILEYSKGKKPDYDDALKLLNDKKDIKEIKTFILDGIQFTNEYDVYDDEYDDRIDDAVVAVPDHGSEDILKFNPNYEDVVSDTSYSENEYDDKGEPVVATSAEQSKSKNFCEDPALIRARREARWRNQGQNRGRNPGKSNDVVGKTKGQGQDKNVLQNRQKKSAHKSSRANHSRKSGAQWKRNKGMVP</sequence>
<dbReference type="STRING" id="1661398.A0A482VU51"/>
<dbReference type="GO" id="GO:0043130">
    <property type="term" value="F:ubiquitin binding"/>
    <property type="evidence" value="ECO:0007669"/>
    <property type="project" value="InterPro"/>
</dbReference>
<dbReference type="Pfam" id="PF02845">
    <property type="entry name" value="CUE"/>
    <property type="match status" value="1"/>
</dbReference>
<dbReference type="InterPro" id="IPR052586">
    <property type="entry name" value="ASCC2"/>
</dbReference>
<accession>A0A482VU51</accession>
<dbReference type="EMBL" id="QDEB01067045">
    <property type="protein sequence ID" value="RZC35908.1"/>
    <property type="molecule type" value="Genomic_DNA"/>
</dbReference>
<keyword evidence="4" id="KW-1185">Reference proteome</keyword>
<dbReference type="SUPFAM" id="SSF46934">
    <property type="entry name" value="UBA-like"/>
    <property type="match status" value="1"/>
</dbReference>
<dbReference type="PANTHER" id="PTHR21494:SF0">
    <property type="entry name" value="ACTIVATING SIGNAL COINTEGRATOR 1 COMPLEX SUBUNIT 2"/>
    <property type="match status" value="1"/>
</dbReference>
<feature type="domain" description="CUE" evidence="2">
    <location>
        <begin position="483"/>
        <end position="526"/>
    </location>
</feature>
<dbReference type="SMART" id="SM00546">
    <property type="entry name" value="CUE"/>
    <property type="match status" value="1"/>
</dbReference>
<evidence type="ECO:0000313" key="3">
    <source>
        <dbReference type="EMBL" id="RZC35908.1"/>
    </source>
</evidence>
<evidence type="ECO:0000313" key="4">
    <source>
        <dbReference type="Proteomes" id="UP000292052"/>
    </source>
</evidence>
<comment type="caution">
    <text evidence="3">The sequence shown here is derived from an EMBL/GenBank/DDBJ whole genome shotgun (WGS) entry which is preliminary data.</text>
</comment>
<evidence type="ECO:0000259" key="2">
    <source>
        <dbReference type="PROSITE" id="PS51140"/>
    </source>
</evidence>
<feature type="region of interest" description="Disordered" evidence="1">
    <location>
        <begin position="630"/>
        <end position="736"/>
    </location>
</feature>
<feature type="compositionally biased region" description="Polar residues" evidence="1">
    <location>
        <begin position="696"/>
        <end position="706"/>
    </location>
</feature>
<dbReference type="PANTHER" id="PTHR21494">
    <property type="entry name" value="ACTIVATING SIGNAL COINTEGRATOR 1 COMPLEX SUBUNIT 2 ASC-1 COMPLEX SUBUNIT P100"/>
    <property type="match status" value="1"/>
</dbReference>
<protein>
    <submittedName>
        <fullName evidence="3">Activating signal cointegrator 1 complex subunit 2</fullName>
    </submittedName>
</protein>
<feature type="compositionally biased region" description="Basic residues" evidence="1">
    <location>
        <begin position="707"/>
        <end position="736"/>
    </location>
</feature>
<evidence type="ECO:0000256" key="1">
    <source>
        <dbReference type="SAM" id="MobiDB-lite"/>
    </source>
</evidence>
<dbReference type="InterPro" id="IPR003892">
    <property type="entry name" value="CUE"/>
</dbReference>
<name>A0A482VU51_ASBVE</name>
<gene>
    <name evidence="3" type="ORF">BDFB_001918</name>
</gene>
<dbReference type="InterPro" id="IPR009060">
    <property type="entry name" value="UBA-like_sf"/>
</dbReference>
<dbReference type="InterPro" id="IPR041800">
    <property type="entry name" value="ASCC2_CUE"/>
</dbReference>
<organism evidence="3 4">
    <name type="scientific">Asbolus verrucosus</name>
    <name type="common">Desert ironclad beetle</name>
    <dbReference type="NCBI Taxonomy" id="1661398"/>
    <lineage>
        <taxon>Eukaryota</taxon>
        <taxon>Metazoa</taxon>
        <taxon>Ecdysozoa</taxon>
        <taxon>Arthropoda</taxon>
        <taxon>Hexapoda</taxon>
        <taxon>Insecta</taxon>
        <taxon>Pterygota</taxon>
        <taxon>Neoptera</taxon>
        <taxon>Endopterygota</taxon>
        <taxon>Coleoptera</taxon>
        <taxon>Polyphaga</taxon>
        <taxon>Cucujiformia</taxon>
        <taxon>Tenebrionidae</taxon>
        <taxon>Pimeliinae</taxon>
        <taxon>Asbolus</taxon>
    </lineage>
</organism>
<dbReference type="Gene3D" id="1.10.8.10">
    <property type="entry name" value="DNA helicase RuvA subunit, C-terminal domain"/>
    <property type="match status" value="1"/>
</dbReference>
<dbReference type="OrthoDB" id="5577209at2759"/>
<dbReference type="GO" id="GO:0006355">
    <property type="term" value="P:regulation of DNA-templated transcription"/>
    <property type="evidence" value="ECO:0007669"/>
    <property type="project" value="TreeGrafter"/>
</dbReference>
<proteinExistence type="predicted"/>